<dbReference type="SUPFAM" id="SSF56112">
    <property type="entry name" value="Protein kinase-like (PK-like)"/>
    <property type="match status" value="1"/>
</dbReference>
<protein>
    <submittedName>
        <fullName evidence="3">Ubiquinone biosynthesis monooxygenase UbiB</fullName>
    </submittedName>
</protein>
<evidence type="ECO:0000256" key="1">
    <source>
        <dbReference type="ARBA" id="ARBA00009670"/>
    </source>
</evidence>
<keyword evidence="3" id="KW-0560">Oxidoreductase</keyword>
<proteinExistence type="inferred from homology"/>
<reference evidence="3" key="1">
    <citation type="submission" date="2020-02" db="EMBL/GenBank/DDBJ databases">
        <authorList>
            <person name="Meier V. D."/>
        </authorList>
    </citation>
    <scope>NUCLEOTIDE SEQUENCE</scope>
    <source>
        <strain evidence="3">AVDCRST_MAG50</strain>
    </source>
</reference>
<name>A0A6J4HLF9_9ACTN</name>
<dbReference type="PANTHER" id="PTHR10566:SF113">
    <property type="entry name" value="PROTEIN ACTIVITY OF BC1 COMPLEX KINASE 7, CHLOROPLASTIC"/>
    <property type="match status" value="1"/>
</dbReference>
<dbReference type="GO" id="GO:0004497">
    <property type="term" value="F:monooxygenase activity"/>
    <property type="evidence" value="ECO:0007669"/>
    <property type="project" value="UniProtKB-KW"/>
</dbReference>
<dbReference type="AlphaFoldDB" id="A0A6J4HLF9"/>
<evidence type="ECO:0000259" key="2">
    <source>
        <dbReference type="Pfam" id="PF03109"/>
    </source>
</evidence>
<dbReference type="EMBL" id="CADCTF010000050">
    <property type="protein sequence ID" value="CAA9226785.1"/>
    <property type="molecule type" value="Genomic_DNA"/>
</dbReference>
<comment type="similarity">
    <text evidence="1">Belongs to the protein kinase superfamily. ADCK protein kinase family.</text>
</comment>
<dbReference type="InterPro" id="IPR034646">
    <property type="entry name" value="ADCK3_dom"/>
</dbReference>
<accession>A0A6J4HLF9</accession>
<feature type="domain" description="ABC1 atypical kinase-like" evidence="2">
    <location>
        <begin position="118"/>
        <end position="358"/>
    </location>
</feature>
<sequence>MPRRATVLSVAAGVSVAGAVGAGVALRSTETRNHLERRLRIMRLTARRGVHLVVVKVRGRRATEEQRAALDEQFAIRTAQDVAQVLGGMKGAIMKAGQMLSFIADGLPPEAQAALATLQQDVPPMAPSLAASVVRQELGDDPEKIFLEWNPVPVGAASIGQVHRAVTRDGRVVAVKVQYPGVDRAIKSDLDNAEMLYGLFASFALKNLDVKALVDELRDRMADELDYRLEAKLQGEFAERYAGHPFIHIPGVVAELSSQRVLTSEWVDGLRFDEFVEKADDAIKQKAAEVLFRFAQGAIQHHHVFNGDPHPGNYIFHEDGSITFLDFGLVKRWGPGELESLTDALDRIIDHDPEGTVEAAVRAGFLASDHGLDPQLVFDYVSLPYGPFMVESFTYTRDWTSKALTKLLDVQGVYVDVIHSLNMPASYVILDRVVWGISALLGRLHATNNWRALLAEYRKGAPPSTELGRIEADWRRDRGLAVPTA</sequence>
<dbReference type="InterPro" id="IPR004147">
    <property type="entry name" value="ABC1_dom"/>
</dbReference>
<gene>
    <name evidence="3" type="ORF">AVDCRST_MAG50-871</name>
</gene>
<dbReference type="PANTHER" id="PTHR10566">
    <property type="entry name" value="CHAPERONE-ACTIVITY OF BC1 COMPLEX CABC1 -RELATED"/>
    <property type="match status" value="1"/>
</dbReference>
<keyword evidence="3" id="KW-0830">Ubiquinone</keyword>
<evidence type="ECO:0000313" key="3">
    <source>
        <dbReference type="EMBL" id="CAA9226785.1"/>
    </source>
</evidence>
<dbReference type="InterPro" id="IPR011009">
    <property type="entry name" value="Kinase-like_dom_sf"/>
</dbReference>
<dbReference type="CDD" id="cd13970">
    <property type="entry name" value="ABC1_ADCK3"/>
    <property type="match status" value="1"/>
</dbReference>
<organism evidence="3">
    <name type="scientific">uncultured Acidimicrobiales bacterium</name>
    <dbReference type="NCBI Taxonomy" id="310071"/>
    <lineage>
        <taxon>Bacteria</taxon>
        <taxon>Bacillati</taxon>
        <taxon>Actinomycetota</taxon>
        <taxon>Acidimicrobiia</taxon>
        <taxon>Acidimicrobiales</taxon>
        <taxon>environmental samples</taxon>
    </lineage>
</organism>
<dbReference type="InterPro" id="IPR050154">
    <property type="entry name" value="UbiB_kinase"/>
</dbReference>
<keyword evidence="3" id="KW-0503">Monooxygenase</keyword>
<dbReference type="Pfam" id="PF03109">
    <property type="entry name" value="ABC1"/>
    <property type="match status" value="1"/>
</dbReference>